<protein>
    <submittedName>
        <fullName evidence="1">Uncharacterized protein</fullName>
    </submittedName>
</protein>
<reference evidence="2" key="2">
    <citation type="submission" date="2015-01" db="EMBL/GenBank/DDBJ databases">
        <title>Evolutionary Origins and Diversification of the Mycorrhizal Mutualists.</title>
        <authorList>
            <consortium name="DOE Joint Genome Institute"/>
            <consortium name="Mycorrhizal Genomics Consortium"/>
            <person name="Kohler A."/>
            <person name="Kuo A."/>
            <person name="Nagy L.G."/>
            <person name="Floudas D."/>
            <person name="Copeland A."/>
            <person name="Barry K.W."/>
            <person name="Cichocki N."/>
            <person name="Veneault-Fourrey C."/>
            <person name="LaButti K."/>
            <person name="Lindquist E.A."/>
            <person name="Lipzen A."/>
            <person name="Lundell T."/>
            <person name="Morin E."/>
            <person name="Murat C."/>
            <person name="Riley R."/>
            <person name="Ohm R."/>
            <person name="Sun H."/>
            <person name="Tunlid A."/>
            <person name="Henrissat B."/>
            <person name="Grigoriev I.V."/>
            <person name="Hibbett D.S."/>
            <person name="Martin F."/>
        </authorList>
    </citation>
    <scope>NUCLEOTIDE SEQUENCE [LARGE SCALE GENOMIC DNA]</scope>
    <source>
        <strain evidence="2">MUT 4182</strain>
    </source>
</reference>
<name>A0A0C3PXZ0_9AGAM</name>
<proteinExistence type="predicted"/>
<dbReference type="AlphaFoldDB" id="A0A0C3PXZ0"/>
<gene>
    <name evidence="1" type="ORF">M407DRAFT_30295</name>
</gene>
<evidence type="ECO:0000313" key="1">
    <source>
        <dbReference type="EMBL" id="KIO20035.1"/>
    </source>
</evidence>
<dbReference type="OrthoDB" id="3143800at2759"/>
<sequence>MSIAQDSPPSLQPFEGKGWVECNSFIRSIRAAAWKEGKLRDKAWMADFASLCFSNEALKWHSRLPTDVQEDWFKLEAALVDRWSMEEDDSGCVEIQPIQPTLAAAPIQVIKEGFDAAKCGVLRVVIQGYSASGLYLAGNGSDACELTNTIGDALRIRLGRQSEFVIMEVIGAPYHSWVGIHWSRKNPHIGQGSYDYARFSLVDSQDLRSSYGTAKGPFQLAMLDILKDGRVVSQWYKNGNKAMLGGFVTGNQLCIAPDPIAYKKACGREKEATFLFEELD</sequence>
<organism evidence="1 2">
    <name type="scientific">Tulasnella calospora MUT 4182</name>
    <dbReference type="NCBI Taxonomy" id="1051891"/>
    <lineage>
        <taxon>Eukaryota</taxon>
        <taxon>Fungi</taxon>
        <taxon>Dikarya</taxon>
        <taxon>Basidiomycota</taxon>
        <taxon>Agaricomycotina</taxon>
        <taxon>Agaricomycetes</taxon>
        <taxon>Cantharellales</taxon>
        <taxon>Tulasnellaceae</taxon>
        <taxon>Tulasnella</taxon>
    </lineage>
</organism>
<evidence type="ECO:0000313" key="2">
    <source>
        <dbReference type="Proteomes" id="UP000054248"/>
    </source>
</evidence>
<reference evidence="1 2" key="1">
    <citation type="submission" date="2014-04" db="EMBL/GenBank/DDBJ databases">
        <authorList>
            <consortium name="DOE Joint Genome Institute"/>
            <person name="Kuo A."/>
            <person name="Girlanda M."/>
            <person name="Perotto S."/>
            <person name="Kohler A."/>
            <person name="Nagy L.G."/>
            <person name="Floudas D."/>
            <person name="Copeland A."/>
            <person name="Barry K.W."/>
            <person name="Cichocki N."/>
            <person name="Veneault-Fourrey C."/>
            <person name="LaButti K."/>
            <person name="Lindquist E.A."/>
            <person name="Lipzen A."/>
            <person name="Lundell T."/>
            <person name="Morin E."/>
            <person name="Murat C."/>
            <person name="Sun H."/>
            <person name="Tunlid A."/>
            <person name="Henrissat B."/>
            <person name="Grigoriev I.V."/>
            <person name="Hibbett D.S."/>
            <person name="Martin F."/>
            <person name="Nordberg H.P."/>
            <person name="Cantor M.N."/>
            <person name="Hua S.X."/>
        </authorList>
    </citation>
    <scope>NUCLEOTIDE SEQUENCE [LARGE SCALE GENOMIC DNA]</scope>
    <source>
        <strain evidence="1 2">MUT 4182</strain>
    </source>
</reference>
<dbReference type="HOGENOM" id="CLU_061438_1_0_1"/>
<dbReference type="EMBL" id="KN823191">
    <property type="protein sequence ID" value="KIO20035.1"/>
    <property type="molecule type" value="Genomic_DNA"/>
</dbReference>
<accession>A0A0C3PXZ0</accession>
<dbReference type="Proteomes" id="UP000054248">
    <property type="component" value="Unassembled WGS sequence"/>
</dbReference>
<keyword evidence="2" id="KW-1185">Reference proteome</keyword>